<dbReference type="Proteomes" id="UP000078540">
    <property type="component" value="Unassembled WGS sequence"/>
</dbReference>
<gene>
    <name evidence="1" type="ORF">ALC53_01922</name>
</gene>
<dbReference type="Pfam" id="PF16065">
    <property type="entry name" value="DUF4807"/>
    <property type="match status" value="1"/>
</dbReference>
<dbReference type="EMBL" id="KQ976417">
    <property type="protein sequence ID" value="KYM89610.1"/>
    <property type="molecule type" value="Genomic_DNA"/>
</dbReference>
<evidence type="ECO:0000313" key="2">
    <source>
        <dbReference type="Proteomes" id="UP000078540"/>
    </source>
</evidence>
<keyword evidence="2" id="KW-1185">Reference proteome</keyword>
<sequence length="290" mass="34555">MKMQCNNTAKYIEFRKLRQEMNNRVRFIIYRDCMIFDDVTVKLHSVFRYTEHSEWFTQFLEDDDEFCICRFTKPVCLCKKGLNSYLVSAYISMISKSYVYRKSAMTVLKHFQTACDKPFKEEHSLIILVRLRIPKSQFLDYKWQVFLLHLSFLRSEKLMQMVVERQEVDHAMSWLSTLGGAFSALGEEFDHCAKMAGKISVKQFELAMRLDNPLLVARCRLYAALSFIQRGNFTTPKYMIRRIYNFALKEKDVRLQNMCQGVWSKLRYSYKQYKQQKKSLLKSLHISSKI</sequence>
<name>A0A195BRH7_9HYME</name>
<dbReference type="AlphaFoldDB" id="A0A195BRH7"/>
<dbReference type="InterPro" id="IPR032072">
    <property type="entry name" value="DUF4807"/>
</dbReference>
<proteinExistence type="predicted"/>
<organism evidence="1 2">
    <name type="scientific">Atta colombica</name>
    <dbReference type="NCBI Taxonomy" id="520822"/>
    <lineage>
        <taxon>Eukaryota</taxon>
        <taxon>Metazoa</taxon>
        <taxon>Ecdysozoa</taxon>
        <taxon>Arthropoda</taxon>
        <taxon>Hexapoda</taxon>
        <taxon>Insecta</taxon>
        <taxon>Pterygota</taxon>
        <taxon>Neoptera</taxon>
        <taxon>Endopterygota</taxon>
        <taxon>Hymenoptera</taxon>
        <taxon>Apocrita</taxon>
        <taxon>Aculeata</taxon>
        <taxon>Formicoidea</taxon>
        <taxon>Formicidae</taxon>
        <taxon>Myrmicinae</taxon>
        <taxon>Atta</taxon>
    </lineage>
</organism>
<dbReference type="STRING" id="520822.A0A195BRH7"/>
<reference evidence="1 2" key="1">
    <citation type="submission" date="2015-09" db="EMBL/GenBank/DDBJ databases">
        <title>Atta colombica WGS genome.</title>
        <authorList>
            <person name="Nygaard S."/>
            <person name="Hu H."/>
            <person name="Boomsma J."/>
            <person name="Zhang G."/>
        </authorList>
    </citation>
    <scope>NUCLEOTIDE SEQUENCE [LARGE SCALE GENOMIC DNA]</scope>
    <source>
        <strain evidence="1">Treedump-2</strain>
        <tissue evidence="1">Whole body</tissue>
    </source>
</reference>
<protein>
    <submittedName>
        <fullName evidence="1">Uncharacterized protein F58A4.6</fullName>
    </submittedName>
</protein>
<accession>A0A195BRH7</accession>
<dbReference type="PANTHER" id="PTHR36693:SF1">
    <property type="entry name" value="GH02722P"/>
    <property type="match status" value="1"/>
</dbReference>
<evidence type="ECO:0000313" key="1">
    <source>
        <dbReference type="EMBL" id="KYM89610.1"/>
    </source>
</evidence>
<dbReference type="PANTHER" id="PTHR36693">
    <property type="entry name" value="GH02722P"/>
    <property type="match status" value="1"/>
</dbReference>